<comment type="caution">
    <text evidence="1">The sequence shown here is derived from an EMBL/GenBank/DDBJ whole genome shotgun (WGS) entry which is preliminary data.</text>
</comment>
<proteinExistence type="predicted"/>
<evidence type="ECO:0000313" key="1">
    <source>
        <dbReference type="EMBL" id="KEQ48546.1"/>
    </source>
</evidence>
<dbReference type="AlphaFoldDB" id="A0A081R023"/>
<evidence type="ECO:0000313" key="2">
    <source>
        <dbReference type="Proteomes" id="UP000028022"/>
    </source>
</evidence>
<dbReference type="Proteomes" id="UP000028022">
    <property type="component" value="Unassembled WGS sequence"/>
</dbReference>
<protein>
    <submittedName>
        <fullName evidence="1">Uncharacterized protein</fullName>
    </submittedName>
</protein>
<accession>A0A081R023</accession>
<sequence>MANYIMLHQNRIEVKIDDTSVYCDNFKGNQDPYVWSERFLNTFCKTNQIKASQLKKGDTLFWFTRQGTPSDDKWFVDLVFIVDEIIYWEKSNSDKVEKVADNPFEHYNDVKLSTVKYDQFSYEDHYQWAKNDHPKASSRPKRRYTIVASKESYQPQTENKKLIEINKNCILDMFNHSPRGGGGFRCKEITDEQVEDIENFILANKKIELKGTDLFKLRSNSKKWESMKWRCERWKRKKWESKKD</sequence>
<organism evidence="1 2">
    <name type="scientific">Streptococcus mitis</name>
    <dbReference type="NCBI Taxonomy" id="28037"/>
    <lineage>
        <taxon>Bacteria</taxon>
        <taxon>Bacillati</taxon>
        <taxon>Bacillota</taxon>
        <taxon>Bacilli</taxon>
        <taxon>Lactobacillales</taxon>
        <taxon>Streptococcaceae</taxon>
        <taxon>Streptococcus</taxon>
        <taxon>Streptococcus mitis group</taxon>
    </lineage>
</organism>
<reference evidence="1 2" key="1">
    <citation type="submission" date="2014-05" db="EMBL/GenBank/DDBJ databases">
        <authorList>
            <person name="Daugherty S.C."/>
            <person name="Tallon L.J."/>
            <person name="Sadzewicz L."/>
            <person name="Kilian M."/>
            <person name="Tettelin H."/>
        </authorList>
    </citation>
    <scope>NUCLEOTIDE SEQUENCE [LARGE SCALE GENOMIC DNA]</scope>
    <source>
        <strain evidence="1 2">SK608</strain>
    </source>
</reference>
<dbReference type="EMBL" id="JPFZ01000008">
    <property type="protein sequence ID" value="KEQ48546.1"/>
    <property type="molecule type" value="Genomic_DNA"/>
</dbReference>
<gene>
    <name evidence="1" type="ORF">SK608_0435</name>
</gene>
<name>A0A081R023_STRMT</name>